<keyword evidence="2" id="KW-0805">Transcription regulation</keyword>
<keyword evidence="1 4" id="KW-0597">Phosphoprotein</keyword>
<dbReference type="PROSITE" id="PS50110">
    <property type="entry name" value="RESPONSE_REGULATORY"/>
    <property type="match status" value="1"/>
</dbReference>
<dbReference type="InterPro" id="IPR050595">
    <property type="entry name" value="Bact_response_regulator"/>
</dbReference>
<organism evidence="6 7">
    <name type="scientific">Hoeflea halophila</name>
    <dbReference type="NCBI Taxonomy" id="714899"/>
    <lineage>
        <taxon>Bacteria</taxon>
        <taxon>Pseudomonadati</taxon>
        <taxon>Pseudomonadota</taxon>
        <taxon>Alphaproteobacteria</taxon>
        <taxon>Hyphomicrobiales</taxon>
        <taxon>Rhizobiaceae</taxon>
        <taxon>Hoeflea</taxon>
    </lineage>
</organism>
<proteinExistence type="predicted"/>
<keyword evidence="3" id="KW-0804">Transcription</keyword>
<gene>
    <name evidence="6" type="ORF">SAMN05877838_1127</name>
</gene>
<dbReference type="EMBL" id="OCPC01000001">
    <property type="protein sequence ID" value="SOE16266.1"/>
    <property type="molecule type" value="Genomic_DNA"/>
</dbReference>
<dbReference type="AlphaFoldDB" id="A0A286I9D6"/>
<dbReference type="SMART" id="SM00448">
    <property type="entry name" value="REC"/>
    <property type="match status" value="1"/>
</dbReference>
<protein>
    <submittedName>
        <fullName evidence="6">Two-component system chemotaxis response regulator CheY</fullName>
    </submittedName>
</protein>
<feature type="domain" description="Response regulatory" evidence="5">
    <location>
        <begin position="3"/>
        <end position="117"/>
    </location>
</feature>
<evidence type="ECO:0000256" key="2">
    <source>
        <dbReference type="ARBA" id="ARBA00023015"/>
    </source>
</evidence>
<dbReference type="PANTHER" id="PTHR44591:SF3">
    <property type="entry name" value="RESPONSE REGULATORY DOMAIN-CONTAINING PROTEIN"/>
    <property type="match status" value="1"/>
</dbReference>
<dbReference type="InterPro" id="IPR001789">
    <property type="entry name" value="Sig_transdc_resp-reg_receiver"/>
</dbReference>
<dbReference type="SUPFAM" id="SSF52172">
    <property type="entry name" value="CheY-like"/>
    <property type="match status" value="1"/>
</dbReference>
<evidence type="ECO:0000313" key="6">
    <source>
        <dbReference type="EMBL" id="SOE16266.1"/>
    </source>
</evidence>
<dbReference type="CDD" id="cd00156">
    <property type="entry name" value="REC"/>
    <property type="match status" value="1"/>
</dbReference>
<evidence type="ECO:0000313" key="7">
    <source>
        <dbReference type="Proteomes" id="UP000219465"/>
    </source>
</evidence>
<evidence type="ECO:0000256" key="1">
    <source>
        <dbReference type="ARBA" id="ARBA00022553"/>
    </source>
</evidence>
<dbReference type="Proteomes" id="UP000219465">
    <property type="component" value="Unassembled WGS sequence"/>
</dbReference>
<dbReference type="GO" id="GO:0000160">
    <property type="term" value="P:phosphorelay signal transduction system"/>
    <property type="evidence" value="ECO:0007669"/>
    <property type="project" value="InterPro"/>
</dbReference>
<feature type="modified residue" description="4-aspartylphosphate" evidence="4">
    <location>
        <position position="52"/>
    </location>
</feature>
<dbReference type="Gene3D" id="3.40.50.2300">
    <property type="match status" value="1"/>
</dbReference>
<sequence>MRRFMIADDSAVICKVAKRIMTGLDYLVIEASNSGEAMIMCDAELPDIICVDAGMTGALDLISSIRQMEGGKDVRIYYLMIEKEFKQMMAGKRAGADDFLLKPFDRGSLTEAFAPYAAAA</sequence>
<dbReference type="Pfam" id="PF00072">
    <property type="entry name" value="Response_reg"/>
    <property type="match status" value="1"/>
</dbReference>
<dbReference type="InterPro" id="IPR011006">
    <property type="entry name" value="CheY-like_superfamily"/>
</dbReference>
<evidence type="ECO:0000256" key="3">
    <source>
        <dbReference type="ARBA" id="ARBA00023163"/>
    </source>
</evidence>
<dbReference type="PANTHER" id="PTHR44591">
    <property type="entry name" value="STRESS RESPONSE REGULATOR PROTEIN 1"/>
    <property type="match status" value="1"/>
</dbReference>
<dbReference type="RefSeq" id="WP_179758959.1">
    <property type="nucleotide sequence ID" value="NZ_OCPC01000001.1"/>
</dbReference>
<evidence type="ECO:0000256" key="4">
    <source>
        <dbReference type="PROSITE-ProRule" id="PRU00169"/>
    </source>
</evidence>
<keyword evidence="7" id="KW-1185">Reference proteome</keyword>
<name>A0A286I9D6_9HYPH</name>
<reference evidence="7" key="1">
    <citation type="submission" date="2017-08" db="EMBL/GenBank/DDBJ databases">
        <authorList>
            <person name="Varghese N."/>
            <person name="Submissions S."/>
        </authorList>
    </citation>
    <scope>NUCLEOTIDE SEQUENCE [LARGE SCALE GENOMIC DNA]</scope>
    <source>
        <strain evidence="7">KCTC 23107</strain>
    </source>
</reference>
<evidence type="ECO:0000259" key="5">
    <source>
        <dbReference type="PROSITE" id="PS50110"/>
    </source>
</evidence>
<accession>A0A286I9D6</accession>